<dbReference type="EMBL" id="CAMXCT010005390">
    <property type="protein sequence ID" value="CAI4012217.1"/>
    <property type="molecule type" value="Genomic_DNA"/>
</dbReference>
<dbReference type="EMBL" id="CAMXCT020005390">
    <property type="protein sequence ID" value="CAL1165592.1"/>
    <property type="molecule type" value="Genomic_DNA"/>
</dbReference>
<dbReference type="Proteomes" id="UP001152797">
    <property type="component" value="Unassembled WGS sequence"/>
</dbReference>
<dbReference type="EMBL" id="CAMXCT030005390">
    <property type="protein sequence ID" value="CAL4799529.1"/>
    <property type="molecule type" value="Genomic_DNA"/>
</dbReference>
<evidence type="ECO:0000313" key="3">
    <source>
        <dbReference type="Proteomes" id="UP001152797"/>
    </source>
</evidence>
<evidence type="ECO:0000313" key="2">
    <source>
        <dbReference type="EMBL" id="CAL4799529.1"/>
    </source>
</evidence>
<accession>A0A9P1DL23</accession>
<organism evidence="1">
    <name type="scientific">Cladocopium goreaui</name>
    <dbReference type="NCBI Taxonomy" id="2562237"/>
    <lineage>
        <taxon>Eukaryota</taxon>
        <taxon>Sar</taxon>
        <taxon>Alveolata</taxon>
        <taxon>Dinophyceae</taxon>
        <taxon>Suessiales</taxon>
        <taxon>Symbiodiniaceae</taxon>
        <taxon>Cladocopium</taxon>
    </lineage>
</organism>
<reference evidence="2 3" key="2">
    <citation type="submission" date="2024-05" db="EMBL/GenBank/DDBJ databases">
        <authorList>
            <person name="Chen Y."/>
            <person name="Shah S."/>
            <person name="Dougan E. K."/>
            <person name="Thang M."/>
            <person name="Chan C."/>
        </authorList>
    </citation>
    <scope>NUCLEOTIDE SEQUENCE [LARGE SCALE GENOMIC DNA]</scope>
</reference>
<comment type="caution">
    <text evidence="1">The sequence shown here is derived from an EMBL/GenBank/DDBJ whole genome shotgun (WGS) entry which is preliminary data.</text>
</comment>
<keyword evidence="3" id="KW-1185">Reference proteome</keyword>
<proteinExistence type="predicted"/>
<sequence>MSHESHDGYPQDGPMEELAELQIKEEARLEKLFQEQRQQQGLDDDSTLNTFFQLFDMWIQLYRLNKCMEVLEEVVPICRRRGGLSLEQERAQARIRMYDPSRRSSQC</sequence>
<dbReference type="AlphaFoldDB" id="A0A9P1DL23"/>
<evidence type="ECO:0000313" key="1">
    <source>
        <dbReference type="EMBL" id="CAI4012217.1"/>
    </source>
</evidence>
<gene>
    <name evidence="1" type="ORF">C1SCF055_LOCUS37305</name>
</gene>
<protein>
    <submittedName>
        <fullName evidence="1">Uncharacterized protein</fullName>
    </submittedName>
</protein>
<name>A0A9P1DL23_9DINO</name>
<reference evidence="1" key="1">
    <citation type="submission" date="2022-10" db="EMBL/GenBank/DDBJ databases">
        <authorList>
            <person name="Chen Y."/>
            <person name="Dougan E. K."/>
            <person name="Chan C."/>
            <person name="Rhodes N."/>
            <person name="Thang M."/>
        </authorList>
    </citation>
    <scope>NUCLEOTIDE SEQUENCE</scope>
</reference>